<proteinExistence type="predicted"/>
<dbReference type="RefSeq" id="WP_073594393.1">
    <property type="nucleotide sequence ID" value="NZ_MRCE01000014.1"/>
</dbReference>
<dbReference type="NCBIfam" id="TIGR04062">
    <property type="entry name" value="dnd_assoc_4"/>
    <property type="match status" value="1"/>
</dbReference>
<dbReference type="AlphaFoldDB" id="A0A1U7IIA7"/>
<gene>
    <name evidence="1" type="ORF">NIES2119_15455</name>
</gene>
<sequence length="155" mass="17259">MGANRVRVGKDKADLVKALTLGNDTTGPFQTYADAIAFAAALGAKRKKRVVLQEVSKKEPGAIAQEIFISRGYDRLIKLLAISETKDINIISPNDAEAEETRIAIFEEYANGGLEILQEELRGAVDYTERLLLMMIAERDRENQPEGEFNLSRFL</sequence>
<name>A0A1U7IIA7_9CYAN</name>
<dbReference type="InterPro" id="IPR023983">
    <property type="entry name" value="DNA_S_mod_dnd_assoc_4"/>
</dbReference>
<evidence type="ECO:0000313" key="1">
    <source>
        <dbReference type="EMBL" id="OKH36817.1"/>
    </source>
</evidence>
<dbReference type="EMBL" id="MRCE01000014">
    <property type="protein sequence ID" value="OKH36817.1"/>
    <property type="molecule type" value="Genomic_DNA"/>
</dbReference>
<protein>
    <submittedName>
        <fullName evidence="1">Dnd system-associated protein 4</fullName>
    </submittedName>
</protein>
<organism evidence="1 2">
    <name type="scientific">[Phormidium ambiguum] IAM M-71</name>
    <dbReference type="NCBI Taxonomy" id="454136"/>
    <lineage>
        <taxon>Bacteria</taxon>
        <taxon>Bacillati</taxon>
        <taxon>Cyanobacteriota</taxon>
        <taxon>Cyanophyceae</taxon>
        <taxon>Oscillatoriophycideae</taxon>
        <taxon>Aerosakkonematales</taxon>
        <taxon>Aerosakkonemataceae</taxon>
        <taxon>Floridanema</taxon>
    </lineage>
</organism>
<dbReference type="STRING" id="454136.NIES2119_15455"/>
<dbReference type="OrthoDB" id="3687123at2"/>
<comment type="caution">
    <text evidence="1">The sequence shown here is derived from an EMBL/GenBank/DDBJ whole genome shotgun (WGS) entry which is preliminary data.</text>
</comment>
<accession>A0A1U7IIA7</accession>
<evidence type="ECO:0000313" key="2">
    <source>
        <dbReference type="Proteomes" id="UP000185860"/>
    </source>
</evidence>
<dbReference type="Proteomes" id="UP000185860">
    <property type="component" value="Unassembled WGS sequence"/>
</dbReference>
<reference evidence="1 2" key="1">
    <citation type="submission" date="2016-11" db="EMBL/GenBank/DDBJ databases">
        <title>Draft Genome Sequences of Nine Cyanobacterial Strains from Diverse Habitats.</title>
        <authorList>
            <person name="Zhu T."/>
            <person name="Hou S."/>
            <person name="Lu X."/>
            <person name="Hess W.R."/>
        </authorList>
    </citation>
    <scope>NUCLEOTIDE SEQUENCE [LARGE SCALE GENOMIC DNA]</scope>
    <source>
        <strain evidence="1 2">IAM M-71</strain>
    </source>
</reference>